<reference evidence="1" key="1">
    <citation type="submission" date="2021-05" db="EMBL/GenBank/DDBJ databases">
        <authorList>
            <person name="Pietrasiak N."/>
            <person name="Ward R."/>
            <person name="Stajich J.E."/>
            <person name="Kurbessoian T."/>
        </authorList>
    </citation>
    <scope>NUCLEOTIDE SEQUENCE</scope>
    <source>
        <strain evidence="1">UHER 2000/2452</strain>
    </source>
</reference>
<sequence>MIQRVSFGSICTGLALSVALWSNDKVVQAAAVAAGSCFASFTATTIAIEQNRQRKSRMAHADLYLELLRQMSRQSPSLRPQRPRVCQGCHFYHGQTYNGNQLICGMHPYGVEDDYCADWQSSEDLKV</sequence>
<dbReference type="Proteomes" id="UP000757435">
    <property type="component" value="Unassembled WGS sequence"/>
</dbReference>
<protein>
    <submittedName>
        <fullName evidence="1">Uncharacterized protein</fullName>
    </submittedName>
</protein>
<name>A0A951UPN9_9CYAN</name>
<organism evidence="1 2">
    <name type="scientific">Drouetiella hepatica Uher 2000/2452</name>
    <dbReference type="NCBI Taxonomy" id="904376"/>
    <lineage>
        <taxon>Bacteria</taxon>
        <taxon>Bacillati</taxon>
        <taxon>Cyanobacteriota</taxon>
        <taxon>Cyanophyceae</taxon>
        <taxon>Oculatellales</taxon>
        <taxon>Oculatellaceae</taxon>
        <taxon>Drouetiella</taxon>
    </lineage>
</organism>
<comment type="caution">
    <text evidence="1">The sequence shown here is derived from an EMBL/GenBank/DDBJ whole genome shotgun (WGS) entry which is preliminary data.</text>
</comment>
<gene>
    <name evidence="1" type="ORF">KME15_26220</name>
</gene>
<dbReference type="AlphaFoldDB" id="A0A951UPN9"/>
<reference evidence="1" key="2">
    <citation type="journal article" date="2022" name="Microbiol. Resour. Announc.">
        <title>Metagenome Sequencing to Explore Phylogenomics of Terrestrial Cyanobacteria.</title>
        <authorList>
            <person name="Ward R.D."/>
            <person name="Stajich J.E."/>
            <person name="Johansen J.R."/>
            <person name="Huntemann M."/>
            <person name="Clum A."/>
            <person name="Foster B."/>
            <person name="Foster B."/>
            <person name="Roux S."/>
            <person name="Palaniappan K."/>
            <person name="Varghese N."/>
            <person name="Mukherjee S."/>
            <person name="Reddy T.B.K."/>
            <person name="Daum C."/>
            <person name="Copeland A."/>
            <person name="Chen I.A."/>
            <person name="Ivanova N.N."/>
            <person name="Kyrpides N.C."/>
            <person name="Shapiro N."/>
            <person name="Eloe-Fadrosh E.A."/>
            <person name="Pietrasiak N."/>
        </authorList>
    </citation>
    <scope>NUCLEOTIDE SEQUENCE</scope>
    <source>
        <strain evidence="1">UHER 2000/2452</strain>
    </source>
</reference>
<evidence type="ECO:0000313" key="1">
    <source>
        <dbReference type="EMBL" id="MBW4662166.1"/>
    </source>
</evidence>
<dbReference type="EMBL" id="JAHHHD010000060">
    <property type="protein sequence ID" value="MBW4662166.1"/>
    <property type="molecule type" value="Genomic_DNA"/>
</dbReference>
<evidence type="ECO:0000313" key="2">
    <source>
        <dbReference type="Proteomes" id="UP000757435"/>
    </source>
</evidence>
<accession>A0A951UPN9</accession>
<proteinExistence type="predicted"/>